<evidence type="ECO:0000256" key="1">
    <source>
        <dbReference type="SAM" id="MobiDB-lite"/>
    </source>
</evidence>
<feature type="region of interest" description="Disordered" evidence="1">
    <location>
        <begin position="397"/>
        <end position="446"/>
    </location>
</feature>
<organism evidence="2 3">
    <name type="scientific">Tilletia horrida</name>
    <dbReference type="NCBI Taxonomy" id="155126"/>
    <lineage>
        <taxon>Eukaryota</taxon>
        <taxon>Fungi</taxon>
        <taxon>Dikarya</taxon>
        <taxon>Basidiomycota</taxon>
        <taxon>Ustilaginomycotina</taxon>
        <taxon>Exobasidiomycetes</taxon>
        <taxon>Tilletiales</taxon>
        <taxon>Tilletiaceae</taxon>
        <taxon>Tilletia</taxon>
    </lineage>
</organism>
<feature type="region of interest" description="Disordered" evidence="1">
    <location>
        <begin position="109"/>
        <end position="135"/>
    </location>
</feature>
<accession>A0AAN6G6Q4</accession>
<protein>
    <submittedName>
        <fullName evidence="2">Uncharacterized protein</fullName>
    </submittedName>
</protein>
<proteinExistence type="predicted"/>
<comment type="caution">
    <text evidence="2">The sequence shown here is derived from an EMBL/GenBank/DDBJ whole genome shotgun (WGS) entry which is preliminary data.</text>
</comment>
<dbReference type="Proteomes" id="UP001176521">
    <property type="component" value="Unassembled WGS sequence"/>
</dbReference>
<feature type="compositionally biased region" description="Polar residues" evidence="1">
    <location>
        <begin position="354"/>
        <end position="370"/>
    </location>
</feature>
<evidence type="ECO:0000313" key="2">
    <source>
        <dbReference type="EMBL" id="KAK0519532.1"/>
    </source>
</evidence>
<gene>
    <name evidence="2" type="ORF">OC842_007420</name>
</gene>
<dbReference type="EMBL" id="JAPDMQ010000962">
    <property type="protein sequence ID" value="KAK0519532.1"/>
    <property type="molecule type" value="Genomic_DNA"/>
</dbReference>
<dbReference type="AlphaFoldDB" id="A0AAN6G6Q4"/>
<feature type="region of interest" description="Disordered" evidence="1">
    <location>
        <begin position="255"/>
        <end position="297"/>
    </location>
</feature>
<name>A0AAN6G6Q4_9BASI</name>
<reference evidence="2" key="1">
    <citation type="journal article" date="2023" name="PhytoFront">
        <title>Draft Genome Resources of Seven Strains of Tilletia horrida, Causal Agent of Kernel Smut of Rice.</title>
        <authorList>
            <person name="Khanal S."/>
            <person name="Antony Babu S."/>
            <person name="Zhou X.G."/>
        </authorList>
    </citation>
    <scope>NUCLEOTIDE SEQUENCE</scope>
    <source>
        <strain evidence="2">TX3</strain>
    </source>
</reference>
<feature type="compositionally biased region" description="Low complexity" evidence="1">
    <location>
        <begin position="278"/>
        <end position="295"/>
    </location>
</feature>
<keyword evidence="3" id="KW-1185">Reference proteome</keyword>
<sequence>MAAPVGADTATDAVASDPFAAVLMGTPIASLIIEAAADDDDALSNDQIIAAVSRIDWARLVRNIGPEMLRRNNPTVQDLQQQVVLLSAENATMRANIAAAADAAAAALLTPSQEQQPWSESPTAEDDSKVFDENTEPSEATKMRVLWNERSVKSALKVSSHNAKLNKIILNIDGTPVDPEVLHGIRADGKVIVCCDLADLVGKTLRNLNKTPALRARVMAAAKKLASKWKVLRMCCGMWKAKIVIAHALRNAKDDLDRQKTADTEAPPSPAAHPPAGPGAEPAPTTPSTTAESPTKAVLDRRAAVHASAAARAALRTNLNALQAAASSPVGSQLAPTSAEAGLVTSDDTDTSSATPLTGNRQASQPQPTQGHPEAGECRTGTISGEGEAEIVELVTREQEQNNPSDSEPSASGEPSGNTMDVDPQEEMATEADATPRAAPTRDPTVDLDKIEAATLRVILTNRAIAFEKGAKGKRLRHALDAAAKDDPVTAEEVAKAAIEVKAAALQARVTRKKNKAASGEQPNIEP</sequence>
<feature type="region of interest" description="Disordered" evidence="1">
    <location>
        <begin position="327"/>
        <end position="382"/>
    </location>
</feature>
<evidence type="ECO:0000313" key="3">
    <source>
        <dbReference type="Proteomes" id="UP001176521"/>
    </source>
</evidence>
<feature type="compositionally biased region" description="Pro residues" evidence="1">
    <location>
        <begin position="267"/>
        <end position="277"/>
    </location>
</feature>
<feature type="compositionally biased region" description="Polar residues" evidence="1">
    <location>
        <begin position="401"/>
        <end position="419"/>
    </location>
</feature>
<feature type="compositionally biased region" description="Polar residues" evidence="1">
    <location>
        <begin position="110"/>
        <end position="122"/>
    </location>
</feature>